<name>A0ABY6UFD6_BIOOC</name>
<gene>
    <name evidence="1" type="ORF">CLO192961_LOCUS258268</name>
</gene>
<dbReference type="Proteomes" id="UP000766486">
    <property type="component" value="Unassembled WGS sequence"/>
</dbReference>
<evidence type="ECO:0000313" key="1">
    <source>
        <dbReference type="EMBL" id="VUC29337.1"/>
    </source>
</evidence>
<reference evidence="1 2" key="1">
    <citation type="submission" date="2019-06" db="EMBL/GenBank/DDBJ databases">
        <authorList>
            <person name="Broberg M."/>
        </authorList>
    </citation>
    <scope>NUCLEOTIDE SEQUENCE [LARGE SCALE GENOMIC DNA]</scope>
</reference>
<proteinExistence type="predicted"/>
<sequence>MPPWPIAKAYCVIKEPALDVLEYSTVIDSSPQVLFNGHTRQPHIWILAPLQVVLFYALANDHTQVGLARGRILRADRPSVLELKPRLRHGLDEAQVDLLRDLAVVHRLGHQIRQPRVDVASGAPALAVLHDRPEETARKGVCAGAYIGYDVFWREGHPHVVGGINPHAAVETARGGRGGDVLVPVLYRAPRRKVEYHILFDTCRRARFILL</sequence>
<protein>
    <submittedName>
        <fullName evidence="1">Uncharacterized protein</fullName>
    </submittedName>
</protein>
<comment type="caution">
    <text evidence="1">The sequence shown here is derived from an EMBL/GenBank/DDBJ whole genome shotgun (WGS) entry which is preliminary data.</text>
</comment>
<organism evidence="1 2">
    <name type="scientific">Bionectria ochroleuca</name>
    <name type="common">Gliocladium roseum</name>
    <dbReference type="NCBI Taxonomy" id="29856"/>
    <lineage>
        <taxon>Eukaryota</taxon>
        <taxon>Fungi</taxon>
        <taxon>Dikarya</taxon>
        <taxon>Ascomycota</taxon>
        <taxon>Pezizomycotina</taxon>
        <taxon>Sordariomycetes</taxon>
        <taxon>Hypocreomycetidae</taxon>
        <taxon>Hypocreales</taxon>
        <taxon>Bionectriaceae</taxon>
        <taxon>Clonostachys</taxon>
    </lineage>
</organism>
<keyword evidence="2" id="KW-1185">Reference proteome</keyword>
<accession>A0ABY6UFD6</accession>
<dbReference type="EMBL" id="CABFNS010000799">
    <property type="protein sequence ID" value="VUC29337.1"/>
    <property type="molecule type" value="Genomic_DNA"/>
</dbReference>
<evidence type="ECO:0000313" key="2">
    <source>
        <dbReference type="Proteomes" id="UP000766486"/>
    </source>
</evidence>